<evidence type="ECO:0000256" key="1">
    <source>
        <dbReference type="ARBA" id="ARBA00000085"/>
    </source>
</evidence>
<dbReference type="OrthoDB" id="340007at2"/>
<feature type="domain" description="PAC" evidence="8">
    <location>
        <begin position="96"/>
        <end position="150"/>
    </location>
</feature>
<dbReference type="PANTHER" id="PTHR43304:SF1">
    <property type="entry name" value="PAC DOMAIN-CONTAINING PROTEIN"/>
    <property type="match status" value="1"/>
</dbReference>
<keyword evidence="4" id="KW-0808">Transferase</keyword>
<gene>
    <name evidence="9" type="ORF">LEP1GSC058_2087</name>
</gene>
<dbReference type="PROSITE" id="PS50112">
    <property type="entry name" value="PAS"/>
    <property type="match status" value="3"/>
</dbReference>
<evidence type="ECO:0000259" key="6">
    <source>
        <dbReference type="PROSITE" id="PS50109"/>
    </source>
</evidence>
<keyword evidence="10" id="KW-1185">Reference proteome</keyword>
<dbReference type="SUPFAM" id="SSF55785">
    <property type="entry name" value="PYP-like sensor domain (PAS domain)"/>
    <property type="match status" value="4"/>
</dbReference>
<dbReference type="InterPro" id="IPR001610">
    <property type="entry name" value="PAC"/>
</dbReference>
<dbReference type="SMART" id="SM00091">
    <property type="entry name" value="PAS"/>
    <property type="match status" value="4"/>
</dbReference>
<evidence type="ECO:0000256" key="5">
    <source>
        <dbReference type="ARBA" id="ARBA00022777"/>
    </source>
</evidence>
<dbReference type="STRING" id="1193011.LEP1GSC058_2087"/>
<evidence type="ECO:0000259" key="7">
    <source>
        <dbReference type="PROSITE" id="PS50112"/>
    </source>
</evidence>
<dbReference type="InterPro" id="IPR036097">
    <property type="entry name" value="HisK_dim/P_sf"/>
</dbReference>
<accession>S3W5H0</accession>
<dbReference type="Gene3D" id="3.30.450.20">
    <property type="entry name" value="PAS domain"/>
    <property type="match status" value="4"/>
</dbReference>
<feature type="domain" description="PAS" evidence="7">
    <location>
        <begin position="269"/>
        <end position="324"/>
    </location>
</feature>
<dbReference type="SMART" id="SM00086">
    <property type="entry name" value="PAC"/>
    <property type="match status" value="2"/>
</dbReference>
<dbReference type="Pfam" id="PF00989">
    <property type="entry name" value="PAS"/>
    <property type="match status" value="1"/>
</dbReference>
<dbReference type="InterPro" id="IPR052162">
    <property type="entry name" value="Sensor_kinase/Photoreceptor"/>
</dbReference>
<dbReference type="PANTHER" id="PTHR43304">
    <property type="entry name" value="PHYTOCHROME-LIKE PROTEIN CPH1"/>
    <property type="match status" value="1"/>
</dbReference>
<dbReference type="CDD" id="cd00082">
    <property type="entry name" value="HisKA"/>
    <property type="match status" value="1"/>
</dbReference>
<dbReference type="NCBIfam" id="TIGR00229">
    <property type="entry name" value="sensory_box"/>
    <property type="match status" value="2"/>
</dbReference>
<feature type="domain" description="PAS" evidence="7">
    <location>
        <begin position="151"/>
        <end position="199"/>
    </location>
</feature>
<dbReference type="PROSITE" id="PS50109">
    <property type="entry name" value="HIS_KIN"/>
    <property type="match status" value="1"/>
</dbReference>
<keyword evidence="3" id="KW-0597">Phosphoprotein</keyword>
<name>S3W5H0_9LEPT</name>
<dbReference type="InterPro" id="IPR005467">
    <property type="entry name" value="His_kinase_dom"/>
</dbReference>
<dbReference type="GO" id="GO:0000155">
    <property type="term" value="F:phosphorelay sensor kinase activity"/>
    <property type="evidence" value="ECO:0007669"/>
    <property type="project" value="InterPro"/>
</dbReference>
<dbReference type="RefSeq" id="WP_016548555.1">
    <property type="nucleotide sequence ID" value="NZ_AKWZ02000003.1"/>
</dbReference>
<evidence type="ECO:0000313" key="10">
    <source>
        <dbReference type="Proteomes" id="UP000014540"/>
    </source>
</evidence>
<dbReference type="InterPro" id="IPR003661">
    <property type="entry name" value="HisK_dim/P_dom"/>
</dbReference>
<dbReference type="CDD" id="cd00130">
    <property type="entry name" value="PAS"/>
    <property type="match status" value="3"/>
</dbReference>
<dbReference type="SUPFAM" id="SSF47384">
    <property type="entry name" value="Homodimeric domain of signal transducing histidine kinase"/>
    <property type="match status" value="1"/>
</dbReference>
<dbReference type="Pfam" id="PF08448">
    <property type="entry name" value="PAS_4"/>
    <property type="match status" value="1"/>
</dbReference>
<dbReference type="Proteomes" id="UP000014540">
    <property type="component" value="Unassembled WGS sequence"/>
</dbReference>
<dbReference type="FunFam" id="3.30.565.10:FF:000006">
    <property type="entry name" value="Sensor histidine kinase WalK"/>
    <property type="match status" value="1"/>
</dbReference>
<comment type="catalytic activity">
    <reaction evidence="1">
        <text>ATP + protein L-histidine = ADP + protein N-phospho-L-histidine.</text>
        <dbReference type="EC" id="2.7.13.3"/>
    </reaction>
</comment>
<dbReference type="InterPro" id="IPR003594">
    <property type="entry name" value="HATPase_dom"/>
</dbReference>
<dbReference type="SMART" id="SM00387">
    <property type="entry name" value="HATPase_c"/>
    <property type="match status" value="1"/>
</dbReference>
<organism evidence="9 10">
    <name type="scientific">Leptospira fainei serovar Hurstbridge str. BUT 6</name>
    <dbReference type="NCBI Taxonomy" id="1193011"/>
    <lineage>
        <taxon>Bacteria</taxon>
        <taxon>Pseudomonadati</taxon>
        <taxon>Spirochaetota</taxon>
        <taxon>Spirochaetia</taxon>
        <taxon>Leptospirales</taxon>
        <taxon>Leptospiraceae</taxon>
        <taxon>Leptospira</taxon>
    </lineage>
</organism>
<comment type="caution">
    <text evidence="9">The sequence shown here is derived from an EMBL/GenBank/DDBJ whole genome shotgun (WGS) entry which is preliminary data.</text>
</comment>
<dbReference type="EC" id="2.7.13.3" evidence="2"/>
<dbReference type="PROSITE" id="PS50113">
    <property type="entry name" value="PAC"/>
    <property type="match status" value="1"/>
</dbReference>
<evidence type="ECO:0000259" key="8">
    <source>
        <dbReference type="PROSITE" id="PS50113"/>
    </source>
</evidence>
<keyword evidence="5" id="KW-0418">Kinase</keyword>
<dbReference type="Pfam" id="PF02518">
    <property type="entry name" value="HATPase_c"/>
    <property type="match status" value="1"/>
</dbReference>
<reference evidence="9" key="1">
    <citation type="submission" date="2013-04" db="EMBL/GenBank/DDBJ databases">
        <authorList>
            <person name="Harkins D.M."/>
            <person name="Durkin A.S."/>
            <person name="Selengut J.D."/>
            <person name="Sanka R."/>
            <person name="DePew J."/>
            <person name="Purushe J."/>
            <person name="Ahmed A."/>
            <person name="van der Linden H."/>
            <person name="Goris M.G.A."/>
            <person name="Hartskeerl R.A."/>
            <person name="Vinetz J.M."/>
            <person name="Sutton G.G."/>
            <person name="Nelson W.C."/>
            <person name="Fouts D.E."/>
        </authorList>
    </citation>
    <scope>NUCLEOTIDE SEQUENCE [LARGE SCALE GENOMIC DNA]</scope>
    <source>
        <strain evidence="9">BUT 6</strain>
    </source>
</reference>
<feature type="domain" description="Histidine kinase" evidence="6">
    <location>
        <begin position="533"/>
        <end position="748"/>
    </location>
</feature>
<proteinExistence type="predicted"/>
<dbReference type="InterPro" id="IPR013767">
    <property type="entry name" value="PAS_fold"/>
</dbReference>
<dbReference type="InterPro" id="IPR035965">
    <property type="entry name" value="PAS-like_dom_sf"/>
</dbReference>
<dbReference type="Gene3D" id="3.30.565.10">
    <property type="entry name" value="Histidine kinase-like ATPase, C-terminal domain"/>
    <property type="match status" value="1"/>
</dbReference>
<dbReference type="InterPro" id="IPR000700">
    <property type="entry name" value="PAS-assoc_C"/>
</dbReference>
<evidence type="ECO:0000256" key="2">
    <source>
        <dbReference type="ARBA" id="ARBA00012438"/>
    </source>
</evidence>
<dbReference type="GO" id="GO:0006355">
    <property type="term" value="P:regulation of DNA-templated transcription"/>
    <property type="evidence" value="ECO:0007669"/>
    <property type="project" value="InterPro"/>
</dbReference>
<dbReference type="SMART" id="SM00388">
    <property type="entry name" value="HisKA"/>
    <property type="match status" value="1"/>
</dbReference>
<sequence>MGTPNESIPSSADFVLNEGQLYKDRLEYILSNVTLVLFSTDRNGTFTYAAGRGIFEIGIEPESIVGASFFELDWAGAVRDSKGEFQAVTREAIFNSVFEGRTIEAETSFAGKMFSSRFSPVFGTHGEVEGLVGVSVDVTDSKTREASFQRKVSDFTTALQVLPIIVFSFDLDGVILFAEGNGFERLGLTAQEVIGRNFFDSQPDRTERNRAIWKAIGGVNSFYQSRVRDKVFENWLYPRFDELGRTTEILGIGYDVTDREYLDRKLKENELYYRNLFKNNPQIMYIFDQESLRILESNSTAQLVCGYSESEFLEKTVQDIHPADDQSWVTEKIRNLALGPNFFSEVSHRKKNGERFYLDIALTHFRFSGRDCVLVSGSDVTQRVKTEAASRFNLQLLSQISDAVIALDSEFRITYYNLPAEQMYELSDRNLIGKHYSEFFQEDWISDENRRQTMEDYERKGLANAEIIHTLKSGKTIHIETSFKKIFDPDGNDAGMVMVNRDIEEKVFVREFLKKAVSDLEMTNRELEQFAYVASHDLQEPLRTIANYLQLLERKFSPELPSEAKEFIQITIEAAKRQQGLIESLLRYSRLGVKEDGWEKVNIRTLLDGIKEDLDSVLNEANVHIWFEGEMPIILGISDQIRQLFQNLITNSVKFRSKERAPKIVISATKTPSEWKFTVKDNGIGMDSRYFEKIFIIFQKLHPKAEFPGTGIGLSICKKIVETHGGKIWVESTIGVGSEFFFTIPIRRN</sequence>
<dbReference type="Gene3D" id="1.10.287.130">
    <property type="match status" value="1"/>
</dbReference>
<dbReference type="InterPro" id="IPR013656">
    <property type="entry name" value="PAS_4"/>
</dbReference>
<dbReference type="AlphaFoldDB" id="S3W5H0"/>
<dbReference type="PRINTS" id="PR00344">
    <property type="entry name" value="BCTRLSENSOR"/>
</dbReference>
<protein>
    <recommendedName>
        <fullName evidence="2">histidine kinase</fullName>
        <ecNumber evidence="2">2.7.13.3</ecNumber>
    </recommendedName>
</protein>
<evidence type="ECO:0000313" key="9">
    <source>
        <dbReference type="EMBL" id="EPG75467.1"/>
    </source>
</evidence>
<dbReference type="EMBL" id="AKWZ02000003">
    <property type="protein sequence ID" value="EPG75467.1"/>
    <property type="molecule type" value="Genomic_DNA"/>
</dbReference>
<evidence type="ECO:0000256" key="4">
    <source>
        <dbReference type="ARBA" id="ARBA00022679"/>
    </source>
</evidence>
<dbReference type="InterPro" id="IPR004358">
    <property type="entry name" value="Sig_transdc_His_kin-like_C"/>
</dbReference>
<feature type="domain" description="PAS" evidence="7">
    <location>
        <begin position="395"/>
        <end position="443"/>
    </location>
</feature>
<dbReference type="SUPFAM" id="SSF55874">
    <property type="entry name" value="ATPase domain of HSP90 chaperone/DNA topoisomerase II/histidine kinase"/>
    <property type="match status" value="1"/>
</dbReference>
<dbReference type="Pfam" id="PF00512">
    <property type="entry name" value="HisKA"/>
    <property type="match status" value="1"/>
</dbReference>
<dbReference type="InterPro" id="IPR036890">
    <property type="entry name" value="HATPase_C_sf"/>
</dbReference>
<evidence type="ECO:0000256" key="3">
    <source>
        <dbReference type="ARBA" id="ARBA00022553"/>
    </source>
</evidence>
<dbReference type="InterPro" id="IPR000014">
    <property type="entry name" value="PAS"/>
</dbReference>
<dbReference type="Pfam" id="PF13426">
    <property type="entry name" value="PAS_9"/>
    <property type="match status" value="2"/>
</dbReference>